<name>A0AAV5QGW3_9ASCO</name>
<keyword evidence="3" id="KW-1185">Reference proteome</keyword>
<proteinExistence type="predicted"/>
<evidence type="ECO:0000313" key="3">
    <source>
        <dbReference type="Proteomes" id="UP001360560"/>
    </source>
</evidence>
<dbReference type="RefSeq" id="XP_064850635.1">
    <property type="nucleotide sequence ID" value="XM_064994563.1"/>
</dbReference>
<evidence type="ECO:0000313" key="2">
    <source>
        <dbReference type="EMBL" id="GMM33635.1"/>
    </source>
</evidence>
<dbReference type="SUPFAM" id="SSF56112">
    <property type="entry name" value="Protein kinase-like (PK-like)"/>
    <property type="match status" value="1"/>
</dbReference>
<feature type="region of interest" description="Disordered" evidence="1">
    <location>
        <begin position="857"/>
        <end position="879"/>
    </location>
</feature>
<dbReference type="AlphaFoldDB" id="A0AAV5QGW3"/>
<organism evidence="2 3">
    <name type="scientific">Saccharomycopsis crataegensis</name>
    <dbReference type="NCBI Taxonomy" id="43959"/>
    <lineage>
        <taxon>Eukaryota</taxon>
        <taxon>Fungi</taxon>
        <taxon>Dikarya</taxon>
        <taxon>Ascomycota</taxon>
        <taxon>Saccharomycotina</taxon>
        <taxon>Saccharomycetes</taxon>
        <taxon>Saccharomycopsidaceae</taxon>
        <taxon>Saccharomycopsis</taxon>
    </lineage>
</organism>
<gene>
    <name evidence="2" type="ORF">DASC09_009600</name>
</gene>
<dbReference type="InterPro" id="IPR011009">
    <property type="entry name" value="Kinase-like_dom_sf"/>
</dbReference>
<sequence>MDFFDTNNELLDELKRKFHSMKTNDQLCDEFWRSVAAIVDIQDGKASPSSWDSPLELKNFSCLENVFETFNGSIIHKTNFTIDDIDYQKAQNMIETNKMLLLHYLMNEAERQREKMQSSQLINESFGNLEGAGSLRPEIIKRILNALQTKALLLLNPPVLLLQEESVLPGKEKITESSSGPIKGSKGSKFYTSSYRKNNLYKSLRYCFIERRNDLTIETWIGELAGVIAQASAKNIQTPSDLLQLDNHSNEADFSSSLFETTLKPTFLMISKMMEIKGLEKVGLRHQTRINFSVREKDKVKYFTNIVDFTVRSQQGIYFPIELKLPSLAQHLQRIKESYFGTKKKTSKEFFVNMKCLSNLCSQAVYQAIGGHSIGGVLTDTQSFLLFCFDLSELQKNQELQGKLRKYEKSKDKWEIERLVREIETFMDNHLEKIITNHPFKTADTINITQIDMKTLCLTNDSMVENDFSITLKLLVFIYKVMAMNIEHQTLIRFFYDRLLQKLLLSTREKLEIIKDSQKAISLFYKFIFKEDQRAGKLFQTVCPSVRFLENRKRDFDKAHEIVTRDSIAKFERNIELKDLKMEEILSGENVGERLSTVLKVSNRDGSHSVIKLLDVHRIYDGSEVSDSELTMEDKIKLSIDLFSKELICYLALAGTNITPTLESFGLLRNEKYESLSTSDLEHFVNNSTDSTYLSGLYIKFNFIEDNPPSNENEWLLTFLMAMKKLICMHQNKIFHGDIKRGNFKIMSYQEYEKKTCDFLFLDFGISIAKIKIKAGDGNKYSSDDIFYNKLFSRDLQKTEELVKNDISSIVAAFSDLGCPKKYPKKVISHTLKTEIENLEKCVKTVSQKIKRHGKGIKTGTTEMAEDGQPGSKRQKRDSYDEEFLELTQEERKFTQLEKFFDSILKLINRSRKDVIFSFDDLVDIVIRARLGLPKTDIRFHYCEFIKKTLNSS</sequence>
<evidence type="ECO:0000256" key="1">
    <source>
        <dbReference type="SAM" id="MobiDB-lite"/>
    </source>
</evidence>
<protein>
    <recommendedName>
        <fullName evidence="4">Protein kinase domain-containing protein</fullName>
    </recommendedName>
</protein>
<comment type="caution">
    <text evidence="2">The sequence shown here is derived from an EMBL/GenBank/DDBJ whole genome shotgun (WGS) entry which is preliminary data.</text>
</comment>
<evidence type="ECO:0008006" key="4">
    <source>
        <dbReference type="Google" id="ProtNLM"/>
    </source>
</evidence>
<reference evidence="2 3" key="1">
    <citation type="journal article" date="2023" name="Elife">
        <title>Identification of key yeast species and microbe-microbe interactions impacting larval growth of Drosophila in the wild.</title>
        <authorList>
            <person name="Mure A."/>
            <person name="Sugiura Y."/>
            <person name="Maeda R."/>
            <person name="Honda K."/>
            <person name="Sakurai N."/>
            <person name="Takahashi Y."/>
            <person name="Watada M."/>
            <person name="Katoh T."/>
            <person name="Gotoh A."/>
            <person name="Gotoh Y."/>
            <person name="Taniguchi I."/>
            <person name="Nakamura K."/>
            <person name="Hayashi T."/>
            <person name="Katayama T."/>
            <person name="Uemura T."/>
            <person name="Hattori Y."/>
        </authorList>
    </citation>
    <scope>NUCLEOTIDE SEQUENCE [LARGE SCALE GENOMIC DNA]</scope>
    <source>
        <strain evidence="2 3">SC-9</strain>
    </source>
</reference>
<dbReference type="EMBL" id="BTFZ01000002">
    <property type="protein sequence ID" value="GMM33635.1"/>
    <property type="molecule type" value="Genomic_DNA"/>
</dbReference>
<accession>A0AAV5QGW3</accession>
<dbReference type="Proteomes" id="UP001360560">
    <property type="component" value="Unassembled WGS sequence"/>
</dbReference>
<dbReference type="GeneID" id="90071614"/>